<evidence type="ECO:0000256" key="1">
    <source>
        <dbReference type="SAM" id="MobiDB-lite"/>
    </source>
</evidence>
<evidence type="ECO:0008006" key="4">
    <source>
        <dbReference type="Google" id="ProtNLM"/>
    </source>
</evidence>
<organism evidence="2 3">
    <name type="scientific">Streptomyces lavendulocolor</name>
    <dbReference type="NCBI Taxonomy" id="67316"/>
    <lineage>
        <taxon>Bacteria</taxon>
        <taxon>Bacillati</taxon>
        <taxon>Actinomycetota</taxon>
        <taxon>Actinomycetes</taxon>
        <taxon>Kitasatosporales</taxon>
        <taxon>Streptomycetaceae</taxon>
        <taxon>Streptomyces</taxon>
    </lineage>
</organism>
<proteinExistence type="predicted"/>
<accession>A0ABV2WCL6</accession>
<keyword evidence="3" id="KW-1185">Reference proteome</keyword>
<dbReference type="Proteomes" id="UP001550378">
    <property type="component" value="Unassembled WGS sequence"/>
</dbReference>
<evidence type="ECO:0000313" key="2">
    <source>
        <dbReference type="EMBL" id="MEU0711112.1"/>
    </source>
</evidence>
<feature type="region of interest" description="Disordered" evidence="1">
    <location>
        <begin position="985"/>
        <end position="1016"/>
    </location>
</feature>
<dbReference type="RefSeq" id="WP_359658365.1">
    <property type="nucleotide sequence ID" value="NZ_JBEXZP010000319.1"/>
</dbReference>
<feature type="region of interest" description="Disordered" evidence="1">
    <location>
        <begin position="774"/>
        <end position="793"/>
    </location>
</feature>
<protein>
    <recommendedName>
        <fullName evidence="4">DNA-binding protein</fullName>
    </recommendedName>
</protein>
<dbReference type="EMBL" id="JBEXZR010000031">
    <property type="protein sequence ID" value="MEU0711112.1"/>
    <property type="molecule type" value="Genomic_DNA"/>
</dbReference>
<name>A0ABV2WCL6_9ACTN</name>
<reference evidence="2 3" key="1">
    <citation type="submission" date="2024-06" db="EMBL/GenBank/DDBJ databases">
        <title>The Natural Products Discovery Center: Release of the First 8490 Sequenced Strains for Exploring Actinobacteria Biosynthetic Diversity.</title>
        <authorList>
            <person name="Kalkreuter E."/>
            <person name="Kautsar S.A."/>
            <person name="Yang D."/>
            <person name="Bader C.D."/>
            <person name="Teijaro C.N."/>
            <person name="Fluegel L."/>
            <person name="Davis C.M."/>
            <person name="Simpson J.R."/>
            <person name="Lauterbach L."/>
            <person name="Steele A.D."/>
            <person name="Gui C."/>
            <person name="Meng S."/>
            <person name="Li G."/>
            <person name="Viehrig K."/>
            <person name="Ye F."/>
            <person name="Su P."/>
            <person name="Kiefer A.F."/>
            <person name="Nichols A."/>
            <person name="Cepeda A.J."/>
            <person name="Yan W."/>
            <person name="Fan B."/>
            <person name="Jiang Y."/>
            <person name="Adhikari A."/>
            <person name="Zheng C.-J."/>
            <person name="Schuster L."/>
            <person name="Cowan T.M."/>
            <person name="Smanski M.J."/>
            <person name="Chevrette M.G."/>
            <person name="De Carvalho L.P.S."/>
            <person name="Shen B."/>
        </authorList>
    </citation>
    <scope>NUCLEOTIDE SEQUENCE [LARGE SCALE GENOMIC DNA]</scope>
    <source>
        <strain evidence="2 3">NPDC006337</strain>
    </source>
</reference>
<gene>
    <name evidence="2" type="ORF">ABZ508_27500</name>
</gene>
<comment type="caution">
    <text evidence="2">The sequence shown here is derived from an EMBL/GenBank/DDBJ whole genome shotgun (WGS) entry which is preliminary data.</text>
</comment>
<evidence type="ECO:0000313" key="3">
    <source>
        <dbReference type="Proteomes" id="UP001550378"/>
    </source>
</evidence>
<sequence>MNVALPAKPISSRMYADWVLAHDPGSAPAARELLGATGKELPVAWEKPGRFLDRVAIRAGQLPPDHRPWFWDTVGHWLTAAVRSPRHACRAYAEARKAEREHALTVDADHHRENTLLFARAGALPAKELTAHQRWLADTLPPKEAHEEYVRLLTVWAASPGELPADLARRVRASARSAGMGTDEEARVLGAVLAQARGKAVPDALLAAATPVLAEHPQGDGVNAALVDLFPTSKSDAASWLRLLQGCGATAALAAGRIVPEGGHAAWLGRFAGDYAFRPSGGGIVSQPMPPELFDIVTLLAPRLRAAGVPVRLHERKWRSTGLDADLLDVCLAESIPVEDPGGRVRLEFWGDRSRRDLKALAADPVFGPRLEGTVHEELLRGRFSGSRAPGTAITRLPENSGIAAEVHRRVDRLLDALRGGGLGAADEAVNELATLLDRPTATALDGIEEALAELDLVGPLARSLRAGLPDELGWPALDDALAEFHRAGDTVAGVTCTWPVLTVYSATRAVAVDHAGRRASCTFSLPADATACSAHFVGGHFLIGWTTTGSGYAEHAFWTDRPEEVFTPENVRGITAFGGSIRGGLGYHFATADGTGRHDGERVLRPGGREGIGGFDLQMSDGRRLWSSDTYFHGWARLDPVTGARTEDSALPEFHTIGDLPPHTAPFPRGATLAPLPPGAPASPLGQAGHLAGCRVLRRTDHQGAAPTAFVLEGVDGRSATYRVSALGQEPWGILRMPEGGEEGVLAEETSIRCHASEDGSLLWEVRGFPAADAPRHRTGRRSHTDTPFPPPAFWHFLTPRDTATSAALRATTDEAARALLADPGQVPAGVSDARVADAVRRAARLAADVLHRRRELSRRVAIMRSGPAVRLPAPVPDTELVPALWGLLPEFRAHSDHRDPQPHPATLTAVAADGAFLRGDLDDETRRLAPHTPPFDWSVLLGHIDAVVWRAAVSVTADDHRAALTALLSTWADQPFAVRGSSWRTGRATVAPDTSTGHGAPGAPGGAHPRTAFSGPADWAGRVRFVQPADAPAPAGTITAEEVTNPDRASAPHTVTVTVNRDDASRLIRFLELLAEHGPPAPDPDAVLAFCRRTGARRSLATLVLAGMPRPRDYDDRKKLLRSAPYRADKDAASVYEGLPHTIGPSGTGAILAAGIPDDPADLWADGGTVRAAERMADVWNRLVGRQPYADEDLAGALDADLGLGIAWARRLSAPAGGQEARTAPEQDGTAPRFVLAGTSTGGLSLHHAQDDGRPGETVWPTNLPFILPATALVWLLTERPVKDPAREHARALHAEVLRILDDPGMLVPAGRDAHLARAAAADPAFRPYDGPVVPCTWSDYGRDNPSVPYSDGCLVVAVPGTEVFLRPSGLATRRKDTRAEEAARRIDVLYDAEGGLARMVRRAEETPVPAGAYEANPRHSAPDLTAEVSGHLAVGQDAAALYLQLLALARPTDQNVRRWNGWTAARHKKAQAELAATGAVETGKRSRAGRTAFVPGPWTDIASPHLPLETAKLTAYGATTDGTTVRGPFTRLLPPLPVHELFARAWEEARR</sequence>